<dbReference type="InterPro" id="IPR036267">
    <property type="entry name" value="RuvA_C_sf"/>
</dbReference>
<dbReference type="Gene3D" id="1.10.150.20">
    <property type="entry name" value="5' to 3' exonuclease, C-terminal subdomain"/>
    <property type="match status" value="1"/>
</dbReference>
<dbReference type="GO" id="GO:0016787">
    <property type="term" value="F:hydrolase activity"/>
    <property type="evidence" value="ECO:0007669"/>
    <property type="project" value="UniProtKB-KW"/>
</dbReference>
<name>A0ABT7BZ35_9CYAN</name>
<keyword evidence="5 6" id="KW-0234">DNA repair</keyword>
<reference evidence="8 9" key="1">
    <citation type="submission" date="2023-01" db="EMBL/GenBank/DDBJ databases">
        <title>Novel diversity within Roseofilum (Cyanobacteria; Desertifilaceae) from marine benthic mats with descriptions of four novel species.</title>
        <authorList>
            <person name="Wang Y."/>
            <person name="Berthold D.E."/>
            <person name="Hu J."/>
            <person name="Lefler F.W."/>
            <person name="Laughinghouse H.D. IV."/>
        </authorList>
    </citation>
    <scope>NUCLEOTIDE SEQUENCE [LARGE SCALE GENOMIC DNA]</scope>
    <source>
        <strain evidence="8 9">BLCC-M143</strain>
    </source>
</reference>
<dbReference type="EMBL" id="JAQOSQ010000015">
    <property type="protein sequence ID" value="MDJ1184464.1"/>
    <property type="molecule type" value="Genomic_DNA"/>
</dbReference>
<dbReference type="SUPFAM" id="SSF47781">
    <property type="entry name" value="RuvA domain 2-like"/>
    <property type="match status" value="1"/>
</dbReference>
<dbReference type="Pfam" id="PF14520">
    <property type="entry name" value="HHH_5"/>
    <property type="match status" value="1"/>
</dbReference>
<evidence type="ECO:0000256" key="5">
    <source>
        <dbReference type="ARBA" id="ARBA00023204"/>
    </source>
</evidence>
<keyword evidence="9" id="KW-1185">Reference proteome</keyword>
<dbReference type="SUPFAM" id="SSF46929">
    <property type="entry name" value="DNA helicase RuvA subunit, C-terminal domain"/>
    <property type="match status" value="1"/>
</dbReference>
<evidence type="ECO:0000256" key="3">
    <source>
        <dbReference type="ARBA" id="ARBA00023125"/>
    </source>
</evidence>
<feature type="region of interest" description="Domain III" evidence="6">
    <location>
        <begin position="164"/>
        <end position="213"/>
    </location>
</feature>
<feature type="domain" description="Helix-hairpin-helix DNA-binding motif class 1" evidence="7">
    <location>
        <begin position="118"/>
        <end position="137"/>
    </location>
</feature>
<dbReference type="InterPro" id="IPR000085">
    <property type="entry name" value="RuvA"/>
</dbReference>
<evidence type="ECO:0000259" key="7">
    <source>
        <dbReference type="SMART" id="SM00278"/>
    </source>
</evidence>
<dbReference type="SMART" id="SM00278">
    <property type="entry name" value="HhH1"/>
    <property type="match status" value="2"/>
</dbReference>
<comment type="similarity">
    <text evidence="6">Belongs to the RuvA family.</text>
</comment>
<dbReference type="CDD" id="cd14332">
    <property type="entry name" value="UBA_RuvA_C"/>
    <property type="match status" value="1"/>
</dbReference>
<evidence type="ECO:0000256" key="1">
    <source>
        <dbReference type="ARBA" id="ARBA00022490"/>
    </source>
</evidence>
<dbReference type="Pfam" id="PF07499">
    <property type="entry name" value="RuvA_C"/>
    <property type="match status" value="1"/>
</dbReference>
<proteinExistence type="inferred from homology"/>
<dbReference type="Proteomes" id="UP001232992">
    <property type="component" value="Unassembled WGS sequence"/>
</dbReference>
<sequence>MTISYLKGTVVEVDRRAGNRVTLVLEVHGVGCEIQVTNSLSQLAEHQLQAGELEIQVFTHLLIRDEQPLLYGFAAAAERDLFRQLVGVSGIGAQLAIALLDTLGLSDLVQAIVTGNIKQLVRTPGVGSKTAERIALELRTKLAQWRNTSGVALPTETSSIPAALREDVEMTLLALGYNNEEIASALGAISQKSELMKRPNAEDWIREAISWLS</sequence>
<dbReference type="InterPro" id="IPR013849">
    <property type="entry name" value="DNA_helicase_Holl-junc_RuvA_I"/>
</dbReference>
<keyword evidence="1 6" id="KW-0963">Cytoplasm</keyword>
<accession>A0ABT7BZ35</accession>
<dbReference type="SUPFAM" id="SSF50249">
    <property type="entry name" value="Nucleic acid-binding proteins"/>
    <property type="match status" value="1"/>
</dbReference>
<comment type="domain">
    <text evidence="6">Has three domains with a flexible linker between the domains II and III and assumes an 'L' shape. Domain III is highly mobile and contacts RuvB.</text>
</comment>
<evidence type="ECO:0000313" key="8">
    <source>
        <dbReference type="EMBL" id="MDJ1184464.1"/>
    </source>
</evidence>
<comment type="function">
    <text evidence="6">The RuvA-RuvB-RuvC complex processes Holliday junction (HJ) DNA during genetic recombination and DNA repair, while the RuvA-RuvB complex plays an important role in the rescue of blocked DNA replication forks via replication fork reversal (RFR). RuvA specifically binds to HJ cruciform DNA, conferring on it an open structure. The RuvB hexamer acts as an ATP-dependent pump, pulling dsDNA into and through the RuvAB complex. HJ branch migration allows RuvC to scan DNA until it finds its consensus sequence, where it cleaves and resolves the cruciform DNA.</text>
</comment>
<keyword evidence="2 6" id="KW-0227">DNA damage</keyword>
<evidence type="ECO:0000256" key="4">
    <source>
        <dbReference type="ARBA" id="ARBA00023172"/>
    </source>
</evidence>
<dbReference type="InterPro" id="IPR010994">
    <property type="entry name" value="RuvA_2-like"/>
</dbReference>
<dbReference type="Gene3D" id="2.40.50.140">
    <property type="entry name" value="Nucleic acid-binding proteins"/>
    <property type="match status" value="1"/>
</dbReference>
<dbReference type="InterPro" id="IPR012340">
    <property type="entry name" value="NA-bd_OB-fold"/>
</dbReference>
<dbReference type="Pfam" id="PF01330">
    <property type="entry name" value="RuvA_N"/>
    <property type="match status" value="1"/>
</dbReference>
<evidence type="ECO:0000256" key="6">
    <source>
        <dbReference type="HAMAP-Rule" id="MF_00031"/>
    </source>
</evidence>
<keyword evidence="3 6" id="KW-0238">DNA-binding</keyword>
<protein>
    <recommendedName>
        <fullName evidence="6">Holliday junction branch migration complex subunit RuvA</fullName>
    </recommendedName>
</protein>
<comment type="subcellular location">
    <subcellularLocation>
        <location evidence="6">Cytoplasm</location>
    </subcellularLocation>
</comment>
<evidence type="ECO:0000313" key="9">
    <source>
        <dbReference type="Proteomes" id="UP001232992"/>
    </source>
</evidence>
<keyword evidence="8" id="KW-0378">Hydrolase</keyword>
<gene>
    <name evidence="6 8" type="primary">ruvA</name>
    <name evidence="8" type="ORF">PMH09_14855</name>
</gene>
<keyword evidence="4 6" id="KW-0233">DNA recombination</keyword>
<evidence type="ECO:0000256" key="2">
    <source>
        <dbReference type="ARBA" id="ARBA00022763"/>
    </source>
</evidence>
<organism evidence="8 9">
    <name type="scientific">Roseofilum casamattae BLCC-M143</name>
    <dbReference type="NCBI Taxonomy" id="3022442"/>
    <lineage>
        <taxon>Bacteria</taxon>
        <taxon>Bacillati</taxon>
        <taxon>Cyanobacteriota</taxon>
        <taxon>Cyanophyceae</taxon>
        <taxon>Desertifilales</taxon>
        <taxon>Desertifilaceae</taxon>
        <taxon>Roseofilum</taxon>
        <taxon>Roseofilum casamattae</taxon>
    </lineage>
</organism>
<dbReference type="NCBIfam" id="TIGR00084">
    <property type="entry name" value="ruvA"/>
    <property type="match status" value="1"/>
</dbReference>
<dbReference type="HAMAP" id="MF_00031">
    <property type="entry name" value="DNA_HJ_migration_RuvA"/>
    <property type="match status" value="1"/>
</dbReference>
<dbReference type="GO" id="GO:0003678">
    <property type="term" value="F:DNA helicase activity"/>
    <property type="evidence" value="ECO:0007669"/>
    <property type="project" value="UniProtKB-EC"/>
</dbReference>
<comment type="caution">
    <text evidence="6">Lacks conserved residue(s) required for the propagation of feature annotation.</text>
</comment>
<dbReference type="InterPro" id="IPR003583">
    <property type="entry name" value="Hlx-hairpin-Hlx_DNA-bd_motif"/>
</dbReference>
<comment type="subunit">
    <text evidence="6">Homotetramer. Forms an RuvA(8)-RuvB(12)-Holliday junction (HJ) complex. HJ DNA is sandwiched between 2 RuvA tetramers; dsDNA enters through RuvA and exits via RuvB. An RuvB hexamer assembles on each DNA strand where it exits the tetramer. Each RuvB hexamer is contacted by two RuvA subunits (via domain III) on 2 adjacent RuvB subunits; this complex drives branch migration. In the full resolvosome a probable DNA-RuvA(4)-RuvB(12)-RuvC(2) complex forms which resolves the HJ.</text>
</comment>
<feature type="domain" description="Helix-hairpin-helix DNA-binding motif class 1" evidence="7">
    <location>
        <begin position="83"/>
        <end position="102"/>
    </location>
</feature>
<dbReference type="InterPro" id="IPR011114">
    <property type="entry name" value="RuvA_C"/>
</dbReference>
<comment type="caution">
    <text evidence="8">The sequence shown here is derived from an EMBL/GenBank/DDBJ whole genome shotgun (WGS) entry which is preliminary data.</text>
</comment>